<dbReference type="CDD" id="cd03676">
    <property type="entry name" value="NUDIX_Tnr3_like"/>
    <property type="match status" value="1"/>
</dbReference>
<evidence type="ECO:0000313" key="3">
    <source>
        <dbReference type="Proteomes" id="UP000293433"/>
    </source>
</evidence>
<gene>
    <name evidence="2" type="ORF">EV685_2478</name>
</gene>
<dbReference type="Gene3D" id="3.90.79.10">
    <property type="entry name" value="Nucleoside Triphosphate Pyrophosphohydrolase"/>
    <property type="match status" value="1"/>
</dbReference>
<dbReference type="EMBL" id="SGWV01000009">
    <property type="protein sequence ID" value="RZS54992.1"/>
    <property type="molecule type" value="Genomic_DNA"/>
</dbReference>
<organism evidence="2 3">
    <name type="scientific">Sphaerotilus mobilis</name>
    <dbReference type="NCBI Taxonomy" id="47994"/>
    <lineage>
        <taxon>Bacteria</taxon>
        <taxon>Pseudomonadati</taxon>
        <taxon>Pseudomonadota</taxon>
        <taxon>Betaproteobacteria</taxon>
        <taxon>Burkholderiales</taxon>
        <taxon>Sphaerotilaceae</taxon>
        <taxon>Sphaerotilus</taxon>
    </lineage>
</organism>
<sequence>MIPTTWPARWPCLPAAQAHDETLRLPFTIAGELAGSVRREHIEAIGDLLPQRAGWRLSSTEGVALDLPREARDEALVAINIALRDAGHIRAWRGEPYAVFTRPGATPLAIIERAAARFWGTSTLGAHATGYVADEHGPITHLWIARRALSKAVDPGKLDNLVGGGVPWPQSPFETLVREGWEEAGLAPERMRCAVPGRVMHLRCDIPEGLQVEWLHSHELRLAPGEVPVNQDGEVGEFLCLPVAEALERAAGIEMTVDAALVTLDFALRHGLIEAAEAVALTRQIDAISVA</sequence>
<dbReference type="RefSeq" id="WP_130482294.1">
    <property type="nucleotide sequence ID" value="NZ_SGWV01000009.1"/>
</dbReference>
<dbReference type="OrthoDB" id="5621792at2"/>
<feature type="domain" description="Nudix hydrolase" evidence="1">
    <location>
        <begin position="123"/>
        <end position="263"/>
    </location>
</feature>
<evidence type="ECO:0000259" key="1">
    <source>
        <dbReference type="PROSITE" id="PS51462"/>
    </source>
</evidence>
<dbReference type="Pfam" id="PF00293">
    <property type="entry name" value="NUDIX"/>
    <property type="match status" value="1"/>
</dbReference>
<name>A0A4Q7LL88_9BURK</name>
<dbReference type="PROSITE" id="PS51462">
    <property type="entry name" value="NUDIX"/>
    <property type="match status" value="1"/>
</dbReference>
<dbReference type="GO" id="GO:0003824">
    <property type="term" value="F:catalytic activity"/>
    <property type="evidence" value="ECO:0007669"/>
    <property type="project" value="UniProtKB-ARBA"/>
</dbReference>
<dbReference type="SUPFAM" id="SSF55811">
    <property type="entry name" value="Nudix"/>
    <property type="match status" value="1"/>
</dbReference>
<dbReference type="InterPro" id="IPR031804">
    <property type="entry name" value="DUF4743"/>
</dbReference>
<dbReference type="InterPro" id="IPR000086">
    <property type="entry name" value="NUDIX_hydrolase_dom"/>
</dbReference>
<reference evidence="2 3" key="1">
    <citation type="submission" date="2019-02" db="EMBL/GenBank/DDBJ databases">
        <title>Genomic Encyclopedia of Type Strains, Phase IV (KMG-IV): sequencing the most valuable type-strain genomes for metagenomic binning, comparative biology and taxonomic classification.</title>
        <authorList>
            <person name="Goeker M."/>
        </authorList>
    </citation>
    <scope>NUCLEOTIDE SEQUENCE [LARGE SCALE GENOMIC DNA]</scope>
    <source>
        <strain evidence="2 3">DSM 10617</strain>
    </source>
</reference>
<evidence type="ECO:0000313" key="2">
    <source>
        <dbReference type="EMBL" id="RZS54992.1"/>
    </source>
</evidence>
<dbReference type="Proteomes" id="UP000293433">
    <property type="component" value="Unassembled WGS sequence"/>
</dbReference>
<protein>
    <submittedName>
        <fullName evidence="2">NUDIX domain-containing protein</fullName>
    </submittedName>
</protein>
<dbReference type="InterPro" id="IPR015797">
    <property type="entry name" value="NUDIX_hydrolase-like_dom_sf"/>
</dbReference>
<dbReference type="Pfam" id="PF15916">
    <property type="entry name" value="DUF4743"/>
    <property type="match status" value="1"/>
</dbReference>
<keyword evidence="3" id="KW-1185">Reference proteome</keyword>
<dbReference type="AlphaFoldDB" id="A0A4Q7LL88"/>
<comment type="caution">
    <text evidence="2">The sequence shown here is derived from an EMBL/GenBank/DDBJ whole genome shotgun (WGS) entry which is preliminary data.</text>
</comment>
<accession>A0A4Q7LL88</accession>
<proteinExistence type="predicted"/>